<evidence type="ECO:0000256" key="4">
    <source>
        <dbReference type="ARBA" id="ARBA00022478"/>
    </source>
</evidence>
<reference evidence="8 9" key="1">
    <citation type="journal article" date="2019" name="Sci. Rep.">
        <title>Comparative genomics of chytrid fungi reveal insights into the obligate biotrophic and pathogenic lifestyle of Synchytrium endobioticum.</title>
        <authorList>
            <person name="van de Vossenberg B.T.L.H."/>
            <person name="Warris S."/>
            <person name="Nguyen H.D.T."/>
            <person name="van Gent-Pelzer M.P.E."/>
            <person name="Joly D.L."/>
            <person name="van de Geest H.C."/>
            <person name="Bonants P.J.M."/>
            <person name="Smith D.S."/>
            <person name="Levesque C.A."/>
            <person name="van der Lee T.A.J."/>
        </authorList>
    </citation>
    <scope>NUCLEOTIDE SEQUENCE [LARGE SCALE GENOMIC DNA]</scope>
    <source>
        <strain evidence="8 9">CBS 809.83</strain>
    </source>
</reference>
<evidence type="ECO:0000256" key="1">
    <source>
        <dbReference type="ARBA" id="ARBA00004123"/>
    </source>
</evidence>
<dbReference type="InterPro" id="IPR038846">
    <property type="entry name" value="RPC9"/>
</dbReference>
<evidence type="ECO:0000259" key="7">
    <source>
        <dbReference type="SMART" id="SM00657"/>
    </source>
</evidence>
<evidence type="ECO:0000313" key="8">
    <source>
        <dbReference type="EMBL" id="TPX56180.1"/>
    </source>
</evidence>
<evidence type="ECO:0000256" key="5">
    <source>
        <dbReference type="ARBA" id="ARBA00023163"/>
    </source>
</evidence>
<keyword evidence="9" id="KW-1185">Reference proteome</keyword>
<dbReference type="STRING" id="109895.A0A507DZE2"/>
<dbReference type="PANTHER" id="PTHR15561">
    <property type="entry name" value="CALCITONIN GENE-RELATED PEPTIDE-RECEPTOR COMPONENT PROTEIN"/>
    <property type="match status" value="1"/>
</dbReference>
<dbReference type="SUPFAM" id="SSF47819">
    <property type="entry name" value="HRDC-like"/>
    <property type="match status" value="1"/>
</dbReference>
<proteinExistence type="inferred from homology"/>
<dbReference type="Gene3D" id="1.20.1250.40">
    <property type="match status" value="1"/>
</dbReference>
<sequence>MATTIDARAIIVLAHSALEVSVRIRQAMEVLELRAAHLSNSEVLTFLTELQTVREQNIPIVNPGAPLESNLKDLYEIEKEVVTFLSGTPCAEQDEAVIKTFMEALRKYDLTKGEKLMLLNLRPKSIAELNPMVEDLDNRLREEEQEALVALICELLPYTEPVTEEGDAMDTA</sequence>
<protein>
    <recommendedName>
        <fullName evidence="3">DNA-directed RNA polymerase III subunit RPC9</fullName>
    </recommendedName>
</protein>
<keyword evidence="6" id="KW-0539">Nucleus</keyword>
<evidence type="ECO:0000256" key="2">
    <source>
        <dbReference type="ARBA" id="ARBA00006898"/>
    </source>
</evidence>
<comment type="similarity">
    <text evidence="2">Belongs to the eukaryotic RPC9 RNA polymerase subunit family.</text>
</comment>
<evidence type="ECO:0000256" key="3">
    <source>
        <dbReference type="ARBA" id="ARBA00016672"/>
    </source>
</evidence>
<dbReference type="GO" id="GO:0000166">
    <property type="term" value="F:nucleotide binding"/>
    <property type="evidence" value="ECO:0007669"/>
    <property type="project" value="InterPro"/>
</dbReference>
<evidence type="ECO:0000256" key="6">
    <source>
        <dbReference type="ARBA" id="ARBA00023242"/>
    </source>
</evidence>
<comment type="subcellular location">
    <subcellularLocation>
        <location evidence="1">Nucleus</location>
    </subcellularLocation>
</comment>
<dbReference type="PANTHER" id="PTHR15561:SF0">
    <property type="entry name" value="DNA-DIRECTED RNA POLYMERASE III SUBUNIT RPC9"/>
    <property type="match status" value="1"/>
</dbReference>
<dbReference type="Proteomes" id="UP000318582">
    <property type="component" value="Unassembled WGS sequence"/>
</dbReference>
<dbReference type="EMBL" id="QEAQ01000082">
    <property type="protein sequence ID" value="TPX56180.1"/>
    <property type="molecule type" value="Genomic_DNA"/>
</dbReference>
<dbReference type="AlphaFoldDB" id="A0A507DZE2"/>
<keyword evidence="5" id="KW-0804">Transcription</keyword>
<comment type="caution">
    <text evidence="8">The sequence shown here is derived from an EMBL/GenBank/DDBJ whole genome shotgun (WGS) entry which is preliminary data.</text>
</comment>
<dbReference type="Pfam" id="PF03874">
    <property type="entry name" value="RNA_pol_Rpb4"/>
    <property type="match status" value="1"/>
</dbReference>
<dbReference type="InterPro" id="IPR006590">
    <property type="entry name" value="RNA_pol_Rpb4/RPC9_core"/>
</dbReference>
<dbReference type="InterPro" id="IPR005574">
    <property type="entry name" value="Rpb4/RPC9"/>
</dbReference>
<dbReference type="InterPro" id="IPR010997">
    <property type="entry name" value="HRDC-like_sf"/>
</dbReference>
<gene>
    <name evidence="8" type="ORF">PhCBS80983_g04725</name>
</gene>
<keyword evidence="4" id="KW-0240">DNA-directed RNA polymerase</keyword>
<name>A0A507DZE2_9FUNG</name>
<dbReference type="GO" id="GO:0006384">
    <property type="term" value="P:transcription initiation at RNA polymerase III promoter"/>
    <property type="evidence" value="ECO:0007669"/>
    <property type="project" value="InterPro"/>
</dbReference>
<organism evidence="8 9">
    <name type="scientific">Powellomyces hirtus</name>
    <dbReference type="NCBI Taxonomy" id="109895"/>
    <lineage>
        <taxon>Eukaryota</taxon>
        <taxon>Fungi</taxon>
        <taxon>Fungi incertae sedis</taxon>
        <taxon>Chytridiomycota</taxon>
        <taxon>Chytridiomycota incertae sedis</taxon>
        <taxon>Chytridiomycetes</taxon>
        <taxon>Spizellomycetales</taxon>
        <taxon>Powellomycetaceae</taxon>
        <taxon>Powellomyces</taxon>
    </lineage>
</organism>
<dbReference type="SMART" id="SM00657">
    <property type="entry name" value="RPOL4c"/>
    <property type="match status" value="1"/>
</dbReference>
<evidence type="ECO:0000313" key="9">
    <source>
        <dbReference type="Proteomes" id="UP000318582"/>
    </source>
</evidence>
<accession>A0A507DZE2</accession>
<dbReference type="InterPro" id="IPR038324">
    <property type="entry name" value="Rpb4/RPC9_sf"/>
</dbReference>
<dbReference type="GO" id="GO:0005666">
    <property type="term" value="C:RNA polymerase III complex"/>
    <property type="evidence" value="ECO:0007669"/>
    <property type="project" value="InterPro"/>
</dbReference>
<feature type="domain" description="RNA polymerase Rpb4/RPC9 core" evidence="7">
    <location>
        <begin position="28"/>
        <end position="159"/>
    </location>
</feature>